<dbReference type="GO" id="GO:0000786">
    <property type="term" value="C:nucleosome"/>
    <property type="evidence" value="ECO:0007669"/>
    <property type="project" value="UniProtKB-KW"/>
</dbReference>
<organism evidence="13 14">
    <name type="scientific">Rhizophagus clarus</name>
    <dbReference type="NCBI Taxonomy" id="94130"/>
    <lineage>
        <taxon>Eukaryota</taxon>
        <taxon>Fungi</taxon>
        <taxon>Fungi incertae sedis</taxon>
        <taxon>Mucoromycota</taxon>
        <taxon>Glomeromycotina</taxon>
        <taxon>Glomeromycetes</taxon>
        <taxon>Glomerales</taxon>
        <taxon>Glomeraceae</taxon>
        <taxon>Rhizophagus</taxon>
    </lineage>
</organism>
<evidence type="ECO:0000256" key="8">
    <source>
        <dbReference type="ARBA" id="ARBA00023242"/>
    </source>
</evidence>
<dbReference type="Gene3D" id="1.10.20.10">
    <property type="entry name" value="Histone, subunit A"/>
    <property type="match status" value="1"/>
</dbReference>
<comment type="caution">
    <text evidence="13">The sequence shown here is derived from an EMBL/GenBank/DDBJ whole genome shotgun (WGS) entry which is preliminary data.</text>
</comment>
<dbReference type="InterPro" id="IPR002119">
    <property type="entry name" value="Histone_H2A"/>
</dbReference>
<dbReference type="CDD" id="cd00074">
    <property type="entry name" value="HFD_H2A"/>
    <property type="match status" value="1"/>
</dbReference>
<dbReference type="Proteomes" id="UP000615446">
    <property type="component" value="Unassembled WGS sequence"/>
</dbReference>
<dbReference type="GO" id="GO:0030527">
    <property type="term" value="F:structural constituent of chromatin"/>
    <property type="evidence" value="ECO:0007669"/>
    <property type="project" value="InterPro"/>
</dbReference>
<sequence>MSTRSRKETGIRKDTSSKKNAKVISRKVIEEKKLTSRSVRAGLQFPVGRIHRLLRKGNYAPHIGSGAPVFLAATIEYLVAEIVELAGNAAEDNRKKRISPRHLQLAIRNDDELHKLLEDVTIAQGGVLPNIHKVLLPPQKTKNEKDNQSEEK</sequence>
<keyword evidence="7 10" id="KW-0238">DNA-binding</keyword>
<dbReference type="PANTHER" id="PTHR23430">
    <property type="entry name" value="HISTONE H2A"/>
    <property type="match status" value="1"/>
</dbReference>
<name>A0A8H3L3Z8_9GLOM</name>
<keyword evidence="5" id="KW-0488">Methylation</keyword>
<feature type="domain" description="Core Histone H2A/H2B/H3" evidence="11">
    <location>
        <begin position="29"/>
        <end position="108"/>
    </location>
</feature>
<dbReference type="PROSITE" id="PS00046">
    <property type="entry name" value="HISTONE_H2A"/>
    <property type="match status" value="1"/>
</dbReference>
<evidence type="ECO:0000313" key="14">
    <source>
        <dbReference type="Proteomes" id="UP000615446"/>
    </source>
</evidence>
<dbReference type="EMBL" id="BLAL01000040">
    <property type="protein sequence ID" value="GES78794.1"/>
    <property type="molecule type" value="Genomic_DNA"/>
</dbReference>
<accession>A0A8H3L3Z8</accession>
<dbReference type="Pfam" id="PF00125">
    <property type="entry name" value="Histone"/>
    <property type="match status" value="1"/>
</dbReference>
<comment type="subcellular location">
    <subcellularLocation>
        <location evidence="2">Chromosome</location>
    </subcellularLocation>
    <subcellularLocation>
        <location evidence="1 10">Nucleus</location>
    </subcellularLocation>
</comment>
<gene>
    <name evidence="13" type="ORF">RCL2_000610100</name>
</gene>
<evidence type="ECO:0000256" key="5">
    <source>
        <dbReference type="ARBA" id="ARBA00022481"/>
    </source>
</evidence>
<comment type="similarity">
    <text evidence="3 10">Belongs to the histone H2A family.</text>
</comment>
<comment type="subunit">
    <text evidence="10">The nucleosome is a histone octamer containing two molecules each of H2A, H2B, H3 and H4 assembled in one H3-H4 heterotetramer and two H2A-H2B heterodimers. The octamer wraps approximately 147 bp of DNA.</text>
</comment>
<dbReference type="InterPro" id="IPR032454">
    <property type="entry name" value="Histone_H2A_C"/>
</dbReference>
<evidence type="ECO:0000256" key="3">
    <source>
        <dbReference type="ARBA" id="ARBA00010691"/>
    </source>
</evidence>
<dbReference type="GO" id="GO:0003677">
    <property type="term" value="F:DNA binding"/>
    <property type="evidence" value="ECO:0007669"/>
    <property type="project" value="UniProtKB-KW"/>
</dbReference>
<evidence type="ECO:0000256" key="10">
    <source>
        <dbReference type="RuleBase" id="RU003767"/>
    </source>
</evidence>
<dbReference type="GO" id="GO:0005634">
    <property type="term" value="C:nucleus"/>
    <property type="evidence" value="ECO:0007669"/>
    <property type="project" value="UniProtKB-SubCell"/>
</dbReference>
<dbReference type="FunFam" id="1.10.20.10:FF:000008">
    <property type="entry name" value="Histone H2A"/>
    <property type="match status" value="1"/>
</dbReference>
<keyword evidence="8 10" id="KW-0539">Nucleus</keyword>
<keyword evidence="9 10" id="KW-0544">Nucleosome core</keyword>
<evidence type="ECO:0000256" key="7">
    <source>
        <dbReference type="ARBA" id="ARBA00023125"/>
    </source>
</evidence>
<evidence type="ECO:0000259" key="11">
    <source>
        <dbReference type="Pfam" id="PF00125"/>
    </source>
</evidence>
<evidence type="ECO:0000256" key="6">
    <source>
        <dbReference type="ARBA" id="ARBA00022990"/>
    </source>
</evidence>
<keyword evidence="4 10" id="KW-0158">Chromosome</keyword>
<keyword evidence="6" id="KW-0007">Acetylation</keyword>
<dbReference type="AlphaFoldDB" id="A0A8H3L3Z8"/>
<proteinExistence type="inferred from homology"/>
<dbReference type="PRINTS" id="PR00620">
    <property type="entry name" value="HISTONEH2A"/>
</dbReference>
<dbReference type="InterPro" id="IPR032458">
    <property type="entry name" value="Histone_H2A_CS"/>
</dbReference>
<dbReference type="OrthoDB" id="9421954at2759"/>
<evidence type="ECO:0000256" key="1">
    <source>
        <dbReference type="ARBA" id="ARBA00004123"/>
    </source>
</evidence>
<dbReference type="GO" id="GO:0046982">
    <property type="term" value="F:protein heterodimerization activity"/>
    <property type="evidence" value="ECO:0007669"/>
    <property type="project" value="InterPro"/>
</dbReference>
<dbReference type="Pfam" id="PF16211">
    <property type="entry name" value="Histone_H2A_C"/>
    <property type="match status" value="1"/>
</dbReference>
<evidence type="ECO:0000259" key="12">
    <source>
        <dbReference type="Pfam" id="PF16211"/>
    </source>
</evidence>
<evidence type="ECO:0000256" key="4">
    <source>
        <dbReference type="ARBA" id="ARBA00022454"/>
    </source>
</evidence>
<dbReference type="InterPro" id="IPR009072">
    <property type="entry name" value="Histone-fold"/>
</dbReference>
<evidence type="ECO:0000256" key="2">
    <source>
        <dbReference type="ARBA" id="ARBA00004286"/>
    </source>
</evidence>
<evidence type="ECO:0000313" key="13">
    <source>
        <dbReference type="EMBL" id="GES78794.1"/>
    </source>
</evidence>
<feature type="domain" description="Histone H2A C-terminal" evidence="12">
    <location>
        <begin position="111"/>
        <end position="145"/>
    </location>
</feature>
<evidence type="ECO:0000256" key="9">
    <source>
        <dbReference type="ARBA" id="ARBA00023269"/>
    </source>
</evidence>
<dbReference type="InterPro" id="IPR007125">
    <property type="entry name" value="H2A/H2B/H3"/>
</dbReference>
<dbReference type="SMART" id="SM00414">
    <property type="entry name" value="H2A"/>
    <property type="match status" value="1"/>
</dbReference>
<protein>
    <recommendedName>
        <fullName evidence="10">Histone H2A</fullName>
    </recommendedName>
</protein>
<dbReference type="SUPFAM" id="SSF47113">
    <property type="entry name" value="Histone-fold"/>
    <property type="match status" value="1"/>
</dbReference>
<reference evidence="13" key="1">
    <citation type="submission" date="2019-10" db="EMBL/GenBank/DDBJ databases">
        <title>Conservation and host-specific expression of non-tandemly repeated heterogenous ribosome RNA gene in arbuscular mycorrhizal fungi.</title>
        <authorList>
            <person name="Maeda T."/>
            <person name="Kobayashi Y."/>
            <person name="Nakagawa T."/>
            <person name="Ezawa T."/>
            <person name="Yamaguchi K."/>
            <person name="Bino T."/>
            <person name="Nishimoto Y."/>
            <person name="Shigenobu S."/>
            <person name="Kawaguchi M."/>
        </authorList>
    </citation>
    <scope>NUCLEOTIDE SEQUENCE</scope>
    <source>
        <strain evidence="13">HR1</strain>
    </source>
</reference>